<sequence length="151" mass="17173">PDKRANVVDSPENCDYIIVFCPIVSRFQTDVNAALSDISDQQRKLIVVAMHHTFDPNYTLPDTRQMDNKSVKLLVDCLFHETKGFYKCARNTKARKSVCKKVITQVNILHLTIPVGSNSTCEDNTSLTLRPRETLSNSFLDFFSCKKKEIS</sequence>
<organism evidence="1 2">
    <name type="scientific">Acanthochromis polyacanthus</name>
    <name type="common">spiny chromis</name>
    <dbReference type="NCBI Taxonomy" id="80966"/>
    <lineage>
        <taxon>Eukaryota</taxon>
        <taxon>Metazoa</taxon>
        <taxon>Chordata</taxon>
        <taxon>Craniata</taxon>
        <taxon>Vertebrata</taxon>
        <taxon>Euteleostomi</taxon>
        <taxon>Actinopterygii</taxon>
        <taxon>Neopterygii</taxon>
        <taxon>Teleostei</taxon>
        <taxon>Neoteleostei</taxon>
        <taxon>Acanthomorphata</taxon>
        <taxon>Ovalentaria</taxon>
        <taxon>Pomacentridae</taxon>
        <taxon>Acanthochromis</taxon>
    </lineage>
</organism>
<reference evidence="1" key="2">
    <citation type="submission" date="2025-09" db="UniProtKB">
        <authorList>
            <consortium name="Ensembl"/>
        </authorList>
    </citation>
    <scope>IDENTIFICATION</scope>
</reference>
<reference evidence="1" key="1">
    <citation type="submission" date="2025-08" db="UniProtKB">
        <authorList>
            <consortium name="Ensembl"/>
        </authorList>
    </citation>
    <scope>IDENTIFICATION</scope>
</reference>
<evidence type="ECO:0000313" key="1">
    <source>
        <dbReference type="Ensembl" id="ENSAPOP00000031526.1"/>
    </source>
</evidence>
<dbReference type="PANTHER" id="PTHR34488:SF1">
    <property type="entry name" value="SI:CH211-245H14.1-RELATED"/>
    <property type="match status" value="1"/>
</dbReference>
<dbReference type="InParanoid" id="A0A3Q1GLE2"/>
<dbReference type="Proteomes" id="UP000257200">
    <property type="component" value="Unplaced"/>
</dbReference>
<name>A0A3Q1GLE2_9TELE</name>
<dbReference type="AlphaFoldDB" id="A0A3Q1GLE2"/>
<evidence type="ECO:0000313" key="2">
    <source>
        <dbReference type="Proteomes" id="UP000257200"/>
    </source>
</evidence>
<dbReference type="PANTHER" id="PTHR34488">
    <property type="entry name" value="SI:CH211-245H14.1-RELATED"/>
    <property type="match status" value="1"/>
</dbReference>
<accession>A0A3Q1GLE2</accession>
<proteinExistence type="predicted"/>
<dbReference type="Ensembl" id="ENSAPOT00000024630.1">
    <property type="protein sequence ID" value="ENSAPOP00000031526.1"/>
    <property type="gene ID" value="ENSAPOG00000018839.1"/>
</dbReference>
<keyword evidence="2" id="KW-1185">Reference proteome</keyword>
<dbReference type="GeneTree" id="ENSGT01110000267317"/>
<protein>
    <submittedName>
        <fullName evidence="1">Uncharacterized protein</fullName>
    </submittedName>
</protein>